<feature type="domain" description="MacB-like periplasmic core" evidence="8">
    <location>
        <begin position="20"/>
        <end position="238"/>
    </location>
</feature>
<keyword evidence="5 6" id="KW-0472">Membrane</keyword>
<comment type="caution">
    <text evidence="9">The sequence shown here is derived from an EMBL/GenBank/DDBJ whole genome shotgun (WGS) entry which is preliminary data.</text>
</comment>
<dbReference type="EMBL" id="RBCJ01000001">
    <property type="protein sequence ID" value="RKN82913.1"/>
    <property type="molecule type" value="Genomic_DNA"/>
</dbReference>
<evidence type="ECO:0000256" key="4">
    <source>
        <dbReference type="ARBA" id="ARBA00022989"/>
    </source>
</evidence>
<feature type="transmembrane region" description="Helical" evidence="6">
    <location>
        <begin position="415"/>
        <end position="439"/>
    </location>
</feature>
<dbReference type="OrthoDB" id="8740261at2"/>
<evidence type="ECO:0000313" key="9">
    <source>
        <dbReference type="EMBL" id="RKN82913.1"/>
    </source>
</evidence>
<dbReference type="PANTHER" id="PTHR30572">
    <property type="entry name" value="MEMBRANE COMPONENT OF TRANSPORTER-RELATED"/>
    <property type="match status" value="1"/>
</dbReference>
<keyword evidence="3 6" id="KW-0812">Transmembrane</keyword>
<comment type="subcellular location">
    <subcellularLocation>
        <location evidence="1">Cell membrane</location>
        <topology evidence="1">Multi-pass membrane protein</topology>
    </subcellularLocation>
</comment>
<keyword evidence="10" id="KW-1185">Reference proteome</keyword>
<proteinExistence type="predicted"/>
<evidence type="ECO:0000256" key="5">
    <source>
        <dbReference type="ARBA" id="ARBA00023136"/>
    </source>
</evidence>
<dbReference type="Pfam" id="PF02687">
    <property type="entry name" value="FtsX"/>
    <property type="match status" value="2"/>
</dbReference>
<dbReference type="InterPro" id="IPR050250">
    <property type="entry name" value="Macrolide_Exporter_MacB"/>
</dbReference>
<dbReference type="PANTHER" id="PTHR30572:SF18">
    <property type="entry name" value="ABC-TYPE MACROLIDE FAMILY EXPORT SYSTEM PERMEASE COMPONENT 2"/>
    <property type="match status" value="1"/>
</dbReference>
<evidence type="ECO:0000313" key="10">
    <source>
        <dbReference type="Proteomes" id="UP000276603"/>
    </source>
</evidence>
<organism evidence="9 10">
    <name type="scientific">Ulvibacterium marinum</name>
    <dbReference type="NCBI Taxonomy" id="2419782"/>
    <lineage>
        <taxon>Bacteria</taxon>
        <taxon>Pseudomonadati</taxon>
        <taxon>Bacteroidota</taxon>
        <taxon>Flavobacteriia</taxon>
        <taxon>Flavobacteriales</taxon>
        <taxon>Flavobacteriaceae</taxon>
        <taxon>Ulvibacterium</taxon>
    </lineage>
</organism>
<feature type="domain" description="MacB-like periplasmic core" evidence="8">
    <location>
        <begin position="428"/>
        <end position="629"/>
    </location>
</feature>
<feature type="transmembrane region" description="Helical" evidence="6">
    <location>
        <begin position="276"/>
        <end position="297"/>
    </location>
</feature>
<accession>A0A3B0CAV4</accession>
<feature type="transmembrane region" description="Helical" evidence="6">
    <location>
        <begin position="749"/>
        <end position="771"/>
    </location>
</feature>
<sequence length="785" mass="88124">MLKNLLKIAWRNLWKNKGYSALNIFGLAIGITCASLILLWVEDEVNFDSVFPKQDLVYYVPTNNQFEGQWRTFYQSTPGPLAKAMKDEIPGIVGSARTTGENLLFTVGEKGINRFGRFVDPDFLDMFSLSFIEGDAATAFDDFDAIVISKETATQLYGRNTTALGRVIRVNNDTNYHVTGVYENLPDNVSFGFQWAAPFERYALGKEWMKEYRNGFADTFVELSPKADFETVDAKVRELIPSKIEEEDRYAFLHSMKDWRLRSNFENGQQVDGQIVYVRLFSFIALIILLIACINFINLSTARSEKRAKEVGVRKVLGSGKRKLMAQFMTEALITTSLAALASILFIWMLLPEFNLLIGKQLQLRLFDAVHLLPLFGITLICGLISGWYPALYLSSFKPVEIMKGVKAKEGSAHLIRKGLVIAQFTVSIVFIMGTIVVYQQVRHVKSRDMGYKQENLVQLPVNGDVLKNFRSIRQEMISTGAVENAALTNSNVLFGGNNSSGLQWEGGKDTEDVLISHRYISADFFDTAGMEILEGRGFANDVGTDSKNVLITESFSKLMGQGSTVGKRIRRNDTEYTVIGIVKDYLYGDMYGTSDPVMFYNNPEYTGNMYVRIKSDAPMAKALIEIEEVMKRHNPAFPFEYEFVEDTFNAMFTSEQLVGNLSRSFALLAIIISCLGLFGLLSYTAEQRRKEIGVRKVLGSSVSGIVKLLSMDFMGLVLIALLISGPFAWWMMEKWLEGFAYRIEINGWVFLIAGCIAICIALLTVSFQAIKAANANPVKSLRAE</sequence>
<gene>
    <name evidence="9" type="ORF">D7Z94_03465</name>
</gene>
<dbReference type="InterPro" id="IPR003838">
    <property type="entry name" value="ABC3_permease_C"/>
</dbReference>
<dbReference type="GO" id="GO:0022857">
    <property type="term" value="F:transmembrane transporter activity"/>
    <property type="evidence" value="ECO:0007669"/>
    <property type="project" value="TreeGrafter"/>
</dbReference>
<evidence type="ECO:0000256" key="1">
    <source>
        <dbReference type="ARBA" id="ARBA00004651"/>
    </source>
</evidence>
<keyword evidence="4 6" id="KW-1133">Transmembrane helix</keyword>
<feature type="domain" description="ABC3 transporter permease C-terminal" evidence="7">
    <location>
        <begin position="665"/>
        <end position="778"/>
    </location>
</feature>
<evidence type="ECO:0000256" key="3">
    <source>
        <dbReference type="ARBA" id="ARBA00022692"/>
    </source>
</evidence>
<evidence type="ECO:0000259" key="7">
    <source>
        <dbReference type="Pfam" id="PF02687"/>
    </source>
</evidence>
<evidence type="ECO:0000259" key="8">
    <source>
        <dbReference type="Pfam" id="PF12704"/>
    </source>
</evidence>
<protein>
    <submittedName>
        <fullName evidence="9">FtsX-like permease family protein</fullName>
    </submittedName>
</protein>
<feature type="transmembrane region" description="Helical" evidence="6">
    <location>
        <begin position="332"/>
        <end position="351"/>
    </location>
</feature>
<dbReference type="Proteomes" id="UP000276603">
    <property type="component" value="Unassembled WGS sequence"/>
</dbReference>
<dbReference type="InterPro" id="IPR025857">
    <property type="entry name" value="MacB_PCD"/>
</dbReference>
<reference evidence="9 10" key="1">
    <citation type="submission" date="2018-10" db="EMBL/GenBank/DDBJ databases">
        <title>Ulvibacterium marinum gen. nov., sp. nov., a novel marine bacterium of the family Flavobacteriaceae, isolated from a culture of the green alga Ulva prolifera.</title>
        <authorList>
            <person name="Zhang Z."/>
        </authorList>
    </citation>
    <scope>NUCLEOTIDE SEQUENCE [LARGE SCALE GENOMIC DNA]</scope>
    <source>
        <strain evidence="9 10">CCMM003</strain>
    </source>
</reference>
<feature type="transmembrane region" description="Helical" evidence="6">
    <location>
        <begin position="371"/>
        <end position="394"/>
    </location>
</feature>
<dbReference type="Pfam" id="PF12704">
    <property type="entry name" value="MacB_PCD"/>
    <property type="match status" value="2"/>
</dbReference>
<feature type="domain" description="ABC3 transporter permease C-terminal" evidence="7">
    <location>
        <begin position="283"/>
        <end position="398"/>
    </location>
</feature>
<feature type="transmembrane region" description="Helical" evidence="6">
    <location>
        <begin position="706"/>
        <end position="729"/>
    </location>
</feature>
<name>A0A3B0CAV4_9FLAO</name>
<evidence type="ECO:0000256" key="2">
    <source>
        <dbReference type="ARBA" id="ARBA00022475"/>
    </source>
</evidence>
<keyword evidence="2" id="KW-1003">Cell membrane</keyword>
<feature type="transmembrane region" description="Helical" evidence="6">
    <location>
        <begin position="666"/>
        <end position="685"/>
    </location>
</feature>
<dbReference type="RefSeq" id="WP_120710120.1">
    <property type="nucleotide sequence ID" value="NZ_RBCJ01000001.1"/>
</dbReference>
<dbReference type="AlphaFoldDB" id="A0A3B0CAV4"/>
<feature type="transmembrane region" description="Helical" evidence="6">
    <location>
        <begin position="21"/>
        <end position="41"/>
    </location>
</feature>
<dbReference type="GO" id="GO:0005886">
    <property type="term" value="C:plasma membrane"/>
    <property type="evidence" value="ECO:0007669"/>
    <property type="project" value="UniProtKB-SubCell"/>
</dbReference>
<evidence type="ECO:0000256" key="6">
    <source>
        <dbReference type="SAM" id="Phobius"/>
    </source>
</evidence>